<evidence type="ECO:0000256" key="2">
    <source>
        <dbReference type="RuleBase" id="RU003616"/>
    </source>
</evidence>
<dbReference type="InterPro" id="IPR031107">
    <property type="entry name" value="Small_HSP"/>
</dbReference>
<evidence type="ECO:0000259" key="3">
    <source>
        <dbReference type="PROSITE" id="PS01031"/>
    </source>
</evidence>
<dbReference type="PANTHER" id="PTHR11527">
    <property type="entry name" value="HEAT-SHOCK PROTEIN 20 FAMILY MEMBER"/>
    <property type="match status" value="1"/>
</dbReference>
<reference evidence="4" key="1">
    <citation type="submission" date="2020-09" db="EMBL/GenBank/DDBJ databases">
        <authorList>
            <person name="Kim M.K."/>
        </authorList>
    </citation>
    <scope>NUCLEOTIDE SEQUENCE</scope>
    <source>
        <strain evidence="4">BT702</strain>
    </source>
</reference>
<keyword evidence="5" id="KW-1185">Reference proteome</keyword>
<dbReference type="CDD" id="cd06464">
    <property type="entry name" value="ACD_sHsps-like"/>
    <property type="match status" value="1"/>
</dbReference>
<comment type="caution">
    <text evidence="4">The sequence shown here is derived from an EMBL/GenBank/DDBJ whole genome shotgun (WGS) entry which is preliminary data.</text>
</comment>
<sequence>MYNHGYAGHRFARGHHHGAHFFDRFTGATSFRRPKYNVPINIIDHDTFFEVHVYALGFDKENISVSVSDDVLTISGTRSIDETQKPTFLRQEYPIKSFERVVQLNDKVDVANISAKQENGVLIVTLPKKSSAPGVTIEVM</sequence>
<accession>A0A926XWK2</accession>
<dbReference type="SUPFAM" id="SSF49764">
    <property type="entry name" value="HSP20-like chaperones"/>
    <property type="match status" value="1"/>
</dbReference>
<organism evidence="4 5">
    <name type="scientific">Spirosoma profusum</name>
    <dbReference type="NCBI Taxonomy" id="2771354"/>
    <lineage>
        <taxon>Bacteria</taxon>
        <taxon>Pseudomonadati</taxon>
        <taxon>Bacteroidota</taxon>
        <taxon>Cytophagia</taxon>
        <taxon>Cytophagales</taxon>
        <taxon>Cytophagaceae</taxon>
        <taxon>Spirosoma</taxon>
    </lineage>
</organism>
<name>A0A926XWK2_9BACT</name>
<protein>
    <submittedName>
        <fullName evidence="4">Hsp20/alpha crystallin family protein</fullName>
    </submittedName>
</protein>
<comment type="similarity">
    <text evidence="1 2">Belongs to the small heat shock protein (HSP20) family.</text>
</comment>
<feature type="domain" description="SHSP" evidence="3">
    <location>
        <begin position="31"/>
        <end position="140"/>
    </location>
</feature>
<dbReference type="PROSITE" id="PS01031">
    <property type="entry name" value="SHSP"/>
    <property type="match status" value="1"/>
</dbReference>
<dbReference type="RefSeq" id="WP_190888009.1">
    <property type="nucleotide sequence ID" value="NZ_JACWZY010000013.1"/>
</dbReference>
<evidence type="ECO:0000313" key="4">
    <source>
        <dbReference type="EMBL" id="MBD2702154.1"/>
    </source>
</evidence>
<evidence type="ECO:0000313" key="5">
    <source>
        <dbReference type="Proteomes" id="UP000598820"/>
    </source>
</evidence>
<dbReference type="Proteomes" id="UP000598820">
    <property type="component" value="Unassembled WGS sequence"/>
</dbReference>
<dbReference type="EMBL" id="JACWZY010000013">
    <property type="protein sequence ID" value="MBD2702154.1"/>
    <property type="molecule type" value="Genomic_DNA"/>
</dbReference>
<evidence type="ECO:0000256" key="1">
    <source>
        <dbReference type="PROSITE-ProRule" id="PRU00285"/>
    </source>
</evidence>
<dbReference type="InterPro" id="IPR008978">
    <property type="entry name" value="HSP20-like_chaperone"/>
</dbReference>
<dbReference type="InterPro" id="IPR002068">
    <property type="entry name" value="A-crystallin/Hsp20_dom"/>
</dbReference>
<dbReference type="Gene3D" id="2.60.40.790">
    <property type="match status" value="1"/>
</dbReference>
<gene>
    <name evidence="4" type="ORF">IC229_15995</name>
</gene>
<proteinExistence type="inferred from homology"/>
<dbReference type="Pfam" id="PF00011">
    <property type="entry name" value="HSP20"/>
    <property type="match status" value="1"/>
</dbReference>
<dbReference type="AlphaFoldDB" id="A0A926XWK2"/>